<dbReference type="Proteomes" id="UP001597448">
    <property type="component" value="Unassembled WGS sequence"/>
</dbReference>
<dbReference type="InterPro" id="IPR029044">
    <property type="entry name" value="Nucleotide-diphossugar_trans"/>
</dbReference>
<dbReference type="PANTHER" id="PTHR43630:SF2">
    <property type="entry name" value="GLYCOSYLTRANSFERASE"/>
    <property type="match status" value="1"/>
</dbReference>
<protein>
    <submittedName>
        <fullName evidence="2">Glycosyltransferase family 2 protein</fullName>
        <ecNumber evidence="2">2.4.-.-</ecNumber>
    </submittedName>
</protein>
<keyword evidence="3" id="KW-1185">Reference proteome</keyword>
<keyword evidence="2" id="KW-0808">Transferase</keyword>
<evidence type="ECO:0000313" key="3">
    <source>
        <dbReference type="Proteomes" id="UP001597448"/>
    </source>
</evidence>
<dbReference type="GO" id="GO:0016757">
    <property type="term" value="F:glycosyltransferase activity"/>
    <property type="evidence" value="ECO:0007669"/>
    <property type="project" value="UniProtKB-KW"/>
</dbReference>
<dbReference type="InterPro" id="IPR001173">
    <property type="entry name" value="Glyco_trans_2-like"/>
</dbReference>
<dbReference type="EC" id="2.4.-.-" evidence="2"/>
<reference evidence="3" key="1">
    <citation type="journal article" date="2019" name="Int. J. Syst. Evol. Microbiol.">
        <title>The Global Catalogue of Microorganisms (GCM) 10K type strain sequencing project: providing services to taxonomists for standard genome sequencing and annotation.</title>
        <authorList>
            <consortium name="The Broad Institute Genomics Platform"/>
            <consortium name="The Broad Institute Genome Sequencing Center for Infectious Disease"/>
            <person name="Wu L."/>
            <person name="Ma J."/>
        </authorList>
    </citation>
    <scope>NUCLEOTIDE SEQUENCE [LARGE SCALE GENOMIC DNA]</scope>
    <source>
        <strain evidence="3">CCM 8725</strain>
    </source>
</reference>
<feature type="domain" description="Glycosyltransferase 2-like" evidence="1">
    <location>
        <begin position="302"/>
        <end position="426"/>
    </location>
</feature>
<name>A0ABW5FCZ7_9BACL</name>
<accession>A0ABW5FCZ7</accession>
<sequence>MNQKIKRVLLGSPIHQKPEILEHFLKSLQRLNLNNIELHYYLIDDNRDTASSELLQQFAQSGRTVFLEPSGYHDDYIRDDNTHAWRISLIWKVAEFKNKMIRRAEAFGYDYLFLVDSDLILHPSTLEQLINSGKDIIAEVFWTQWQPGKLEQPQVWMHDEYNQWEALPGEKLSPEEIKRRLHAFLLKMRQPGTYEVGGLGACTLISIKAIKSGISYKKVRNLSYWGEDRHFCIRAAALDIPLFVDTHYPALHIYRDSDLDKVEEFVKLTDAEANLIKLQAADAEHVVTPAAAQRRHKLTLTMIVKNEASRFLRKILEEHRKYIDEAVIIDDGSTDETAELIKEVLGGIPLKLIYNPVSRFNNESELRKQQWEAVVATQPEWILNLDGDEIFESSFAEEVDSLLRTENCDLFCFRLYDLWDDNHYREDKYWRAHMRYRPFLVRYREDITYLWNDLPQHSGRLPENIWELPHQLSNLRIKHLGWSKQEFRLEKYMRYMQLDPNGKYGWKEQYQSILDEHPRLLPWSE</sequence>
<dbReference type="Gene3D" id="3.90.550.10">
    <property type="entry name" value="Spore Coat Polysaccharide Biosynthesis Protein SpsA, Chain A"/>
    <property type="match status" value="2"/>
</dbReference>
<gene>
    <name evidence="2" type="ORF">ACFSX3_17090</name>
</gene>
<dbReference type="CDD" id="cd00761">
    <property type="entry name" value="Glyco_tranf_GTA_type"/>
    <property type="match status" value="1"/>
</dbReference>
<dbReference type="EMBL" id="JBHUKY010000029">
    <property type="protein sequence ID" value="MFD2411607.1"/>
    <property type="molecule type" value="Genomic_DNA"/>
</dbReference>
<dbReference type="PANTHER" id="PTHR43630">
    <property type="entry name" value="POLY-BETA-1,6-N-ACETYL-D-GLUCOSAMINE SYNTHASE"/>
    <property type="match status" value="1"/>
</dbReference>
<dbReference type="RefSeq" id="WP_209985082.1">
    <property type="nucleotide sequence ID" value="NZ_JBHSVQ010000001.1"/>
</dbReference>
<comment type="caution">
    <text evidence="2">The sequence shown here is derived from an EMBL/GenBank/DDBJ whole genome shotgun (WGS) entry which is preliminary data.</text>
</comment>
<dbReference type="Pfam" id="PF00535">
    <property type="entry name" value="Glycos_transf_2"/>
    <property type="match status" value="1"/>
</dbReference>
<evidence type="ECO:0000313" key="2">
    <source>
        <dbReference type="EMBL" id="MFD2411607.1"/>
    </source>
</evidence>
<proteinExistence type="predicted"/>
<dbReference type="SUPFAM" id="SSF53448">
    <property type="entry name" value="Nucleotide-diphospho-sugar transferases"/>
    <property type="match status" value="2"/>
</dbReference>
<organism evidence="2 3">
    <name type="scientific">Paenibacillus rhizoplanae</name>
    <dbReference type="NCBI Taxonomy" id="1917181"/>
    <lineage>
        <taxon>Bacteria</taxon>
        <taxon>Bacillati</taxon>
        <taxon>Bacillota</taxon>
        <taxon>Bacilli</taxon>
        <taxon>Bacillales</taxon>
        <taxon>Paenibacillaceae</taxon>
        <taxon>Paenibacillus</taxon>
    </lineage>
</organism>
<evidence type="ECO:0000259" key="1">
    <source>
        <dbReference type="Pfam" id="PF00535"/>
    </source>
</evidence>
<keyword evidence="2" id="KW-0328">Glycosyltransferase</keyword>